<keyword evidence="5" id="KW-1185">Reference proteome</keyword>
<keyword evidence="3" id="KW-1133">Transmembrane helix</keyword>
<name>A0A9P0PVJ9_ACAOB</name>
<feature type="transmembrane region" description="Helical" evidence="3">
    <location>
        <begin position="16"/>
        <end position="35"/>
    </location>
</feature>
<gene>
    <name evidence="4" type="ORF">ACAOBT_LOCUS22675</name>
</gene>
<dbReference type="Gene3D" id="3.40.50.720">
    <property type="entry name" value="NAD(P)-binding Rossmann-like Domain"/>
    <property type="match status" value="1"/>
</dbReference>
<sequence length="337" mass="38179">MSEAFMNDFDQFTQSWWPYVISFIISIISAIRIYMGGSKCESSGRIEGKNVIITGGASGIGLETTKELSKRGANIILAIRNAEKGTKAVEEIKNFYQKAKVTVKILDMSEFSSIRAFAQQIIDEYEKIDILINNAGIIFHPYKRTSEGNELTFVTNYLGPFLLTHLLLPALNKSENGRVINVSAMAHFNAKLNLDNLNNEKNFNEKDAYAESKLALTMFTKHMAEQYKETKITFNSVSPGLVRDTKHTEKYSTLSKSFLTRLSVWPWMWLFLKSPRQGCQTIVYLAVEPTLHKVSGYYFSDCEIKDPSDVVNDENLAKALYEKSCKIVDIDPKKVDL</sequence>
<dbReference type="PRINTS" id="PR00080">
    <property type="entry name" value="SDRFAMILY"/>
</dbReference>
<evidence type="ECO:0000256" key="2">
    <source>
        <dbReference type="RuleBase" id="RU000363"/>
    </source>
</evidence>
<reference evidence="4" key="1">
    <citation type="submission" date="2022-03" db="EMBL/GenBank/DDBJ databases">
        <authorList>
            <person name="Sayadi A."/>
        </authorList>
    </citation>
    <scope>NUCLEOTIDE SEQUENCE</scope>
</reference>
<dbReference type="SUPFAM" id="SSF51735">
    <property type="entry name" value="NAD(P)-binding Rossmann-fold domains"/>
    <property type="match status" value="1"/>
</dbReference>
<protein>
    <submittedName>
        <fullName evidence="4">Uncharacterized protein</fullName>
    </submittedName>
</protein>
<keyword evidence="3" id="KW-0812">Transmembrane</keyword>
<keyword evidence="1" id="KW-0560">Oxidoreductase</keyword>
<dbReference type="CDD" id="cd05327">
    <property type="entry name" value="retinol-DH_like_SDR_c_like"/>
    <property type="match status" value="1"/>
</dbReference>
<evidence type="ECO:0000256" key="3">
    <source>
        <dbReference type="SAM" id="Phobius"/>
    </source>
</evidence>
<proteinExistence type="inferred from homology"/>
<organism evidence="4 5">
    <name type="scientific">Acanthoscelides obtectus</name>
    <name type="common">Bean weevil</name>
    <name type="synonym">Bruchus obtectus</name>
    <dbReference type="NCBI Taxonomy" id="200917"/>
    <lineage>
        <taxon>Eukaryota</taxon>
        <taxon>Metazoa</taxon>
        <taxon>Ecdysozoa</taxon>
        <taxon>Arthropoda</taxon>
        <taxon>Hexapoda</taxon>
        <taxon>Insecta</taxon>
        <taxon>Pterygota</taxon>
        <taxon>Neoptera</taxon>
        <taxon>Endopterygota</taxon>
        <taxon>Coleoptera</taxon>
        <taxon>Polyphaga</taxon>
        <taxon>Cucujiformia</taxon>
        <taxon>Chrysomeloidea</taxon>
        <taxon>Chrysomelidae</taxon>
        <taxon>Bruchinae</taxon>
        <taxon>Bruchini</taxon>
        <taxon>Acanthoscelides</taxon>
    </lineage>
</organism>
<dbReference type="OrthoDB" id="542013at2759"/>
<keyword evidence="3" id="KW-0472">Membrane</keyword>
<dbReference type="PANTHER" id="PTHR43157">
    <property type="entry name" value="PHOSPHATIDYLINOSITOL-GLYCAN BIOSYNTHESIS CLASS F PROTEIN-RELATED"/>
    <property type="match status" value="1"/>
</dbReference>
<dbReference type="InterPro" id="IPR002347">
    <property type="entry name" value="SDR_fam"/>
</dbReference>
<comment type="caution">
    <text evidence="4">The sequence shown here is derived from an EMBL/GenBank/DDBJ whole genome shotgun (WGS) entry which is preliminary data.</text>
</comment>
<dbReference type="AlphaFoldDB" id="A0A9P0PVJ9"/>
<dbReference type="GO" id="GO:0016491">
    <property type="term" value="F:oxidoreductase activity"/>
    <property type="evidence" value="ECO:0007669"/>
    <property type="project" value="UniProtKB-KW"/>
</dbReference>
<dbReference type="InterPro" id="IPR036291">
    <property type="entry name" value="NAD(P)-bd_dom_sf"/>
</dbReference>
<evidence type="ECO:0000313" key="5">
    <source>
        <dbReference type="Proteomes" id="UP001152888"/>
    </source>
</evidence>
<evidence type="ECO:0000313" key="4">
    <source>
        <dbReference type="EMBL" id="CAH1995550.1"/>
    </source>
</evidence>
<comment type="similarity">
    <text evidence="2">Belongs to the short-chain dehydrogenases/reductases (SDR) family.</text>
</comment>
<dbReference type="Proteomes" id="UP001152888">
    <property type="component" value="Unassembled WGS sequence"/>
</dbReference>
<dbReference type="Pfam" id="PF00106">
    <property type="entry name" value="adh_short"/>
    <property type="match status" value="1"/>
</dbReference>
<dbReference type="PRINTS" id="PR00081">
    <property type="entry name" value="GDHRDH"/>
</dbReference>
<dbReference type="EMBL" id="CAKOFQ010007232">
    <property type="protein sequence ID" value="CAH1995550.1"/>
    <property type="molecule type" value="Genomic_DNA"/>
</dbReference>
<dbReference type="PANTHER" id="PTHR43157:SF31">
    <property type="entry name" value="PHOSPHATIDYLINOSITOL-GLYCAN BIOSYNTHESIS CLASS F PROTEIN"/>
    <property type="match status" value="1"/>
</dbReference>
<accession>A0A9P0PVJ9</accession>
<evidence type="ECO:0000256" key="1">
    <source>
        <dbReference type="ARBA" id="ARBA00023002"/>
    </source>
</evidence>